<feature type="domain" description="F-box associated beta-propeller type 1" evidence="1">
    <location>
        <begin position="1"/>
        <end position="83"/>
    </location>
</feature>
<comment type="caution">
    <text evidence="2">The sequence shown here is derived from an EMBL/GenBank/DDBJ whole genome shotgun (WGS) entry which is preliminary data.</text>
</comment>
<dbReference type="AlphaFoldDB" id="A0A8S9IMM8"/>
<sequence length="87" mass="10498">WRFLDFFTRDYAFVCDGISLKGNNYWVAENEETGFFLMKFDFTTETFNLCVSLFRFRVLILKTLRLCLLLRMKSSRCCIRIFIHGQM</sequence>
<name>A0A8S9IMM8_BRACR</name>
<proteinExistence type="predicted"/>
<evidence type="ECO:0000313" key="2">
    <source>
        <dbReference type="EMBL" id="KAF2571420.1"/>
    </source>
</evidence>
<dbReference type="EMBL" id="QGKY02001015">
    <property type="protein sequence ID" value="KAF2571420.1"/>
    <property type="molecule type" value="Genomic_DNA"/>
</dbReference>
<feature type="non-terminal residue" evidence="2">
    <location>
        <position position="1"/>
    </location>
</feature>
<reference evidence="2" key="1">
    <citation type="submission" date="2019-12" db="EMBL/GenBank/DDBJ databases">
        <title>Genome sequencing and annotation of Brassica cretica.</title>
        <authorList>
            <person name="Studholme D.J."/>
            <person name="Sarris P.F."/>
        </authorList>
    </citation>
    <scope>NUCLEOTIDE SEQUENCE</scope>
    <source>
        <strain evidence="2">PFS-102/07</strain>
        <tissue evidence="2">Leaf</tissue>
    </source>
</reference>
<organism evidence="2">
    <name type="scientific">Brassica cretica</name>
    <name type="common">Mustard</name>
    <dbReference type="NCBI Taxonomy" id="69181"/>
    <lineage>
        <taxon>Eukaryota</taxon>
        <taxon>Viridiplantae</taxon>
        <taxon>Streptophyta</taxon>
        <taxon>Embryophyta</taxon>
        <taxon>Tracheophyta</taxon>
        <taxon>Spermatophyta</taxon>
        <taxon>Magnoliopsida</taxon>
        <taxon>eudicotyledons</taxon>
        <taxon>Gunneridae</taxon>
        <taxon>Pentapetalae</taxon>
        <taxon>rosids</taxon>
        <taxon>malvids</taxon>
        <taxon>Brassicales</taxon>
        <taxon>Brassicaceae</taxon>
        <taxon>Brassiceae</taxon>
        <taxon>Brassica</taxon>
    </lineage>
</organism>
<protein>
    <recommendedName>
        <fullName evidence="1">F-box associated beta-propeller type 1 domain-containing protein</fullName>
    </recommendedName>
</protein>
<dbReference type="Pfam" id="PF07734">
    <property type="entry name" value="FBA_1"/>
    <property type="match status" value="1"/>
</dbReference>
<accession>A0A8S9IMM8</accession>
<evidence type="ECO:0000259" key="1">
    <source>
        <dbReference type="Pfam" id="PF07734"/>
    </source>
</evidence>
<gene>
    <name evidence="2" type="ORF">F2Q70_00005742</name>
</gene>
<dbReference type="InterPro" id="IPR006527">
    <property type="entry name" value="F-box-assoc_dom_typ1"/>
</dbReference>